<feature type="compositionally biased region" description="Polar residues" evidence="1">
    <location>
        <begin position="706"/>
        <end position="734"/>
    </location>
</feature>
<feature type="compositionally biased region" description="Basic and acidic residues" evidence="1">
    <location>
        <begin position="393"/>
        <end position="419"/>
    </location>
</feature>
<reference evidence="4" key="1">
    <citation type="submission" date="2017-02" db="UniProtKB">
        <authorList>
            <consortium name="WormBaseParasite"/>
        </authorList>
    </citation>
    <scope>IDENTIFICATION</scope>
</reference>
<feature type="compositionally biased region" description="Basic residues" evidence="1">
    <location>
        <begin position="754"/>
        <end position="769"/>
    </location>
</feature>
<feature type="compositionally biased region" description="Low complexity" evidence="1">
    <location>
        <begin position="621"/>
        <end position="634"/>
    </location>
</feature>
<evidence type="ECO:0000313" key="2">
    <source>
        <dbReference type="EMBL" id="VDK54306.1"/>
    </source>
</evidence>
<feature type="compositionally biased region" description="Polar residues" evidence="1">
    <location>
        <begin position="850"/>
        <end position="860"/>
    </location>
</feature>
<keyword evidence="3" id="KW-1185">Reference proteome</keyword>
<name>A0A0M3K425_ANISI</name>
<feature type="compositionally biased region" description="Basic residues" evidence="1">
    <location>
        <begin position="903"/>
        <end position="920"/>
    </location>
</feature>
<feature type="compositionally biased region" description="Basic and acidic residues" evidence="1">
    <location>
        <begin position="947"/>
        <end position="962"/>
    </location>
</feature>
<feature type="compositionally biased region" description="Polar residues" evidence="1">
    <location>
        <begin position="521"/>
        <end position="531"/>
    </location>
</feature>
<evidence type="ECO:0000256" key="1">
    <source>
        <dbReference type="SAM" id="MobiDB-lite"/>
    </source>
</evidence>
<feature type="compositionally biased region" description="Basic and acidic residues" evidence="1">
    <location>
        <begin position="984"/>
        <end position="1002"/>
    </location>
</feature>
<dbReference type="WBParaSite" id="ASIM_0001571601-mRNA-1">
    <property type="protein sequence ID" value="ASIM_0001571601-mRNA-1"/>
    <property type="gene ID" value="ASIM_0001571601"/>
</dbReference>
<feature type="compositionally biased region" description="Basic and acidic residues" evidence="1">
    <location>
        <begin position="504"/>
        <end position="518"/>
    </location>
</feature>
<feature type="compositionally biased region" description="Low complexity" evidence="1">
    <location>
        <begin position="827"/>
        <end position="849"/>
    </location>
</feature>
<sequence length="1002" mass="111929">MQRLLNLHRYQVNGKGEIHPMDGADIDVCLFLEYKLARCEIGEKLRAQVDYEKSDFMRKVNEIKCVNEHENLDQTEEQEFDWSYVDDSEQYYGWICQGDEDGYAYYTDPDGILYSVDQSGFWYFQDETDAEFQPCQETVVSIAMKMYPLNAHGQPVLPINAHGEKIFPTDANHMPIFPIDHSTQLPTFPVDDYGQPVFPTGTDGRPIVPVDGNGVPVLPRDATGKPVIPYDDHGMPLIHLASDGITPLTEEEYQYSLQWHDYYGSYNQYYALVHNPIQPQQVAFGVPSLAMGVNTLEQAPERSLKFLKKVRPEDIDLPLTALPPQPSDAVPISMTPDCAKPQPEPPLAEEVEQQKAAEELKAKTKRLMEMQLRFTRKTPGFGIAAKTNTTDSVGKKKSEESKTVGEKDSNENDSGDKTANDSMDESLRSVELNGNAYDMMTANESVADNTEASTTPKAASPETVPAPNDVRSTTSPGDTNHPSMELDTQNEESNETTTTLEPALNHDDNQAISVEEKSAQMVETNQSSLNENENEDSGRPTISNGKESAAVDNEAVLFVETSEADPKKLSQPKSLPASSKPESLPASQNIPSLSKPSNEERSVSKAKSDPLGDILNEYPISTRSNSSLSNVSQNERQHGQISSHRPAAASSHSRQEPSRDQEPPQSQHSKESNNHQYDHESRNSRSRSSTYPRYLYESPSPEIHHSSYQSPKQQEPASSRSPNRPYSGSKSPNRSVRESRTRHHSKHERSSSRTQRHVRREKSSRKRSRSCSPSRSVSRTQSSRRAGWEHSEHSSNRRHHSLAESRSRELSPHDQSVSREPERSTSLERSGSVSSVQSSNLSITILSNSGKPSTRIVRSSTHSKHSTEQHQNRSPGEISSITQQSENGEQIRSQMNSKETKKDRKKKHRKQSSSSRRSRKIGNLEASGTLSAKKNGREAVEQTVEDLVSRENDLEREKDGAKQDSNSYGPQPPKQVTAEDAETDDHVKGLKTKDSKSKKVTN</sequence>
<feature type="compositionally biased region" description="Polar residues" evidence="1">
    <location>
        <begin position="442"/>
        <end position="457"/>
    </location>
</feature>
<feature type="region of interest" description="Disordered" evidence="1">
    <location>
        <begin position="382"/>
        <end position="1002"/>
    </location>
</feature>
<accession>A0A0M3K425</accession>
<organism evidence="4">
    <name type="scientific">Anisakis simplex</name>
    <name type="common">Herring worm</name>
    <dbReference type="NCBI Taxonomy" id="6269"/>
    <lineage>
        <taxon>Eukaryota</taxon>
        <taxon>Metazoa</taxon>
        <taxon>Ecdysozoa</taxon>
        <taxon>Nematoda</taxon>
        <taxon>Chromadorea</taxon>
        <taxon>Rhabditida</taxon>
        <taxon>Spirurina</taxon>
        <taxon>Ascaridomorpha</taxon>
        <taxon>Ascaridoidea</taxon>
        <taxon>Anisakidae</taxon>
        <taxon>Anisakis</taxon>
        <taxon>Anisakis simplex complex</taxon>
    </lineage>
</organism>
<feature type="compositionally biased region" description="Basic and acidic residues" evidence="1">
    <location>
        <begin position="786"/>
        <end position="826"/>
    </location>
</feature>
<feature type="compositionally biased region" description="Basic and acidic residues" evidence="1">
    <location>
        <begin position="653"/>
        <end position="683"/>
    </location>
</feature>
<dbReference type="Proteomes" id="UP000267096">
    <property type="component" value="Unassembled WGS sequence"/>
</dbReference>
<evidence type="ECO:0000313" key="4">
    <source>
        <dbReference type="WBParaSite" id="ASIM_0001571601-mRNA-1"/>
    </source>
</evidence>
<gene>
    <name evidence="2" type="ORF">ASIM_LOCUS15123</name>
</gene>
<feature type="compositionally biased region" description="Low complexity" evidence="1">
    <location>
        <begin position="770"/>
        <end position="785"/>
    </location>
</feature>
<feature type="compositionally biased region" description="Polar residues" evidence="1">
    <location>
        <begin position="470"/>
        <end position="482"/>
    </location>
</feature>
<feature type="compositionally biased region" description="Low complexity" evidence="1">
    <location>
        <begin position="642"/>
        <end position="652"/>
    </location>
</feature>
<dbReference type="OrthoDB" id="5874237at2759"/>
<evidence type="ECO:0000313" key="3">
    <source>
        <dbReference type="Proteomes" id="UP000267096"/>
    </source>
</evidence>
<reference evidence="2 3" key="2">
    <citation type="submission" date="2018-11" db="EMBL/GenBank/DDBJ databases">
        <authorList>
            <consortium name="Pathogen Informatics"/>
        </authorList>
    </citation>
    <scope>NUCLEOTIDE SEQUENCE [LARGE SCALE GENOMIC DNA]</scope>
</reference>
<feature type="compositionally biased region" description="Basic and acidic residues" evidence="1">
    <location>
        <begin position="597"/>
        <end position="610"/>
    </location>
</feature>
<feature type="compositionally biased region" description="Polar residues" evidence="1">
    <location>
        <begin position="872"/>
        <end position="896"/>
    </location>
</feature>
<dbReference type="AlphaFoldDB" id="A0A0M3K425"/>
<feature type="compositionally biased region" description="Polar residues" evidence="1">
    <location>
        <begin position="571"/>
        <end position="596"/>
    </location>
</feature>
<proteinExistence type="predicted"/>
<protein>
    <submittedName>
        <fullName evidence="4">Cuticle protein</fullName>
    </submittedName>
</protein>
<feature type="region of interest" description="Disordered" evidence="1">
    <location>
        <begin position="334"/>
        <end position="353"/>
    </location>
</feature>
<dbReference type="EMBL" id="UYRR01032125">
    <property type="protein sequence ID" value="VDK54306.1"/>
    <property type="molecule type" value="Genomic_DNA"/>
</dbReference>